<evidence type="ECO:0000313" key="14">
    <source>
        <dbReference type="EMBL" id="OLS61006.1"/>
    </source>
</evidence>
<comment type="subcellular location">
    <subcellularLocation>
        <location evidence="1 8">Cell outer membrane</location>
        <topology evidence="1 8">Multi-pass membrane protein</topology>
    </subcellularLocation>
</comment>
<dbReference type="Proteomes" id="UP000186736">
    <property type="component" value="Unassembled WGS sequence"/>
</dbReference>
<keyword evidence="11" id="KW-0732">Signal</keyword>
<evidence type="ECO:0000256" key="6">
    <source>
        <dbReference type="ARBA" id="ARBA00023136"/>
    </source>
</evidence>
<protein>
    <recommendedName>
        <fullName evidence="16">TonB-dependent receptor</fullName>
    </recommendedName>
</protein>
<dbReference type="InterPro" id="IPR037066">
    <property type="entry name" value="Plug_dom_sf"/>
</dbReference>
<evidence type="ECO:0000256" key="4">
    <source>
        <dbReference type="ARBA" id="ARBA00022692"/>
    </source>
</evidence>
<evidence type="ECO:0000256" key="10">
    <source>
        <dbReference type="SAM" id="MobiDB-lite"/>
    </source>
</evidence>
<dbReference type="InterPro" id="IPR000531">
    <property type="entry name" value="Beta-barrel_TonB"/>
</dbReference>
<dbReference type="Pfam" id="PF07715">
    <property type="entry name" value="Plug"/>
    <property type="match status" value="1"/>
</dbReference>
<dbReference type="PANTHER" id="PTHR30442:SF0">
    <property type="entry name" value="FE(3+) DICITRATE TRANSPORT PROTEIN FECA"/>
    <property type="match status" value="1"/>
</dbReference>
<feature type="signal peptide" evidence="11">
    <location>
        <begin position="1"/>
        <end position="31"/>
    </location>
</feature>
<sequence>MSFFITPPTPMRLKPLAWSILLALSSSAALAEGESPAPQSSTPNMGPVEIELPAGYEEKAGKTVASRNEPQELQAQEITADEWEDRDEKGKNDVFRKDVSNVYAGKEELERYKGTSVSDVFSGLNGVYSGDSRNSGALDPNIRGIQGEGRIPVTVDGTEQAISVWQGSGGVSNRNYVDPNMIGSISVEKGPSMSDGSRTGIGGSVQIKTLDVEDIVKPGEPWGIEIKTETASNSVSPDDSGTKLFGQDYHDVPGATTAYDGTVGFALPNAGRVTPRKGSGGTDFNFDDNAFRIAAGAHLEDFDLLAAYSYRRKGNYYSGKGGSQRYETEDWLDKAKAEGNQNVPGAGTSYVAQLYHPGYEVTNTSSDMRTTLLKGTWFLSDQQSLKLSYMHSDLEYGESSPFVNSLTTYRGLDGTQNLGIQYPYSQVKQDTWSLAYTWNPEDNDLINLQAGLWMTNSDSKRYQTGDSIYGVGVTGLDQDEDWNNWVHCQYGSNPNACSIAPTTQPQPMDNSDGRFTLVARSLQLSKHDRWGVNLSNRMVLSDTFNVTLASDFSHEKLDENYASPTMVGSEVVWGTQHFGPRSGNRQQYNFSFNNEWTAMPWLVVNAGARYSDYNSFDEGLAKHRENQDSDWAVGPATVGARFSYQRLMSDDEAAALAQTVRTEVESWGLPEEDVEEMVSSELAAYRVNGFYYTREQFTAAYDGFKIDRSTNQFLNGAIDLNETVANAQGTTETAQRYIASGAFTPVTVNPDESERFAKPKKRRDHAWTPMAGLTFLLTDNARVYVRYSELVRFPTLYEDTQAGTAFGRSSTEAMNPEHAYNWEVGYVHDLRSFVPDWRHADFRINYYKNEIHDFIDRDRNYNIVQFDKKTYSGIELQARTDTGRYFSNFGVSYRLEQKLCDKDYAATFDPLYGKAVNSCVTGGFPLTMARTSLQPKYSINLDGGVRLFDEKLELGGRMVYHSSAENKEEAKWITSGVSGADAFGRPFRWHPIWVFDAFASYQVTENLDVDFGINNITNRYYIDPLARAMMPAPGRTMKMGLTVRF</sequence>
<evidence type="ECO:0000259" key="12">
    <source>
        <dbReference type="Pfam" id="PF00593"/>
    </source>
</evidence>
<keyword evidence="6 8" id="KW-0472">Membrane</keyword>
<dbReference type="Gene3D" id="2.170.130.10">
    <property type="entry name" value="TonB-dependent receptor, plug domain"/>
    <property type="match status" value="1"/>
</dbReference>
<dbReference type="InterPro" id="IPR039426">
    <property type="entry name" value="TonB-dep_rcpt-like"/>
</dbReference>
<gene>
    <name evidence="14" type="ORF">PSEMO_39850</name>
</gene>
<dbReference type="AlphaFoldDB" id="A0A1Q9R0T7"/>
<evidence type="ECO:0000256" key="7">
    <source>
        <dbReference type="ARBA" id="ARBA00023237"/>
    </source>
</evidence>
<keyword evidence="5 9" id="KW-0798">TonB box</keyword>
<evidence type="ECO:0000313" key="15">
    <source>
        <dbReference type="Proteomes" id="UP000186736"/>
    </source>
</evidence>
<organism evidence="14 15">
    <name type="scientific">Pseudomonas putida</name>
    <name type="common">Arthrobacter siderocapsulatus</name>
    <dbReference type="NCBI Taxonomy" id="303"/>
    <lineage>
        <taxon>Bacteria</taxon>
        <taxon>Pseudomonadati</taxon>
        <taxon>Pseudomonadota</taxon>
        <taxon>Gammaproteobacteria</taxon>
        <taxon>Pseudomonadales</taxon>
        <taxon>Pseudomonadaceae</taxon>
        <taxon>Pseudomonas</taxon>
    </lineage>
</organism>
<keyword evidence="3 8" id="KW-1134">Transmembrane beta strand</keyword>
<reference evidence="14 15" key="1">
    <citation type="submission" date="2016-10" db="EMBL/GenBank/DDBJ databases">
        <title>Genome Sequence of Pseudomonas putida GM4FR.</title>
        <authorList>
            <person name="Poehlein A."/>
            <person name="Wemheuer F."/>
            <person name="Hollensteiner J."/>
            <person name="Wemheuer B."/>
        </authorList>
    </citation>
    <scope>NUCLEOTIDE SEQUENCE [LARGE SCALE GENOMIC DNA]</scope>
    <source>
        <strain evidence="14 15">GM4FR</strain>
    </source>
</reference>
<keyword evidence="2 8" id="KW-0813">Transport</keyword>
<evidence type="ECO:0000259" key="13">
    <source>
        <dbReference type="Pfam" id="PF07715"/>
    </source>
</evidence>
<feature type="region of interest" description="Disordered" evidence="10">
    <location>
        <begin position="33"/>
        <end position="69"/>
    </location>
</feature>
<dbReference type="RefSeq" id="WP_081430300.1">
    <property type="nucleotide sequence ID" value="NZ_MKZO01000036.1"/>
</dbReference>
<evidence type="ECO:0000256" key="5">
    <source>
        <dbReference type="ARBA" id="ARBA00023077"/>
    </source>
</evidence>
<evidence type="ECO:0008006" key="16">
    <source>
        <dbReference type="Google" id="ProtNLM"/>
    </source>
</evidence>
<evidence type="ECO:0000256" key="3">
    <source>
        <dbReference type="ARBA" id="ARBA00022452"/>
    </source>
</evidence>
<evidence type="ECO:0000256" key="1">
    <source>
        <dbReference type="ARBA" id="ARBA00004571"/>
    </source>
</evidence>
<dbReference type="GO" id="GO:0009279">
    <property type="term" value="C:cell outer membrane"/>
    <property type="evidence" value="ECO:0007669"/>
    <property type="project" value="UniProtKB-SubCell"/>
</dbReference>
<dbReference type="PROSITE" id="PS52016">
    <property type="entry name" value="TONB_DEPENDENT_REC_3"/>
    <property type="match status" value="1"/>
</dbReference>
<comment type="similarity">
    <text evidence="8 9">Belongs to the TonB-dependent receptor family.</text>
</comment>
<comment type="caution">
    <text evidence="14">The sequence shown here is derived from an EMBL/GenBank/DDBJ whole genome shotgun (WGS) entry which is preliminary data.</text>
</comment>
<keyword evidence="4 8" id="KW-0812">Transmembrane</keyword>
<feature type="chain" id="PRO_5011982919" description="TonB-dependent receptor" evidence="11">
    <location>
        <begin position="32"/>
        <end position="1045"/>
    </location>
</feature>
<dbReference type="InterPro" id="IPR036942">
    <property type="entry name" value="Beta-barrel_TonB_sf"/>
</dbReference>
<evidence type="ECO:0000256" key="9">
    <source>
        <dbReference type="RuleBase" id="RU003357"/>
    </source>
</evidence>
<evidence type="ECO:0000256" key="11">
    <source>
        <dbReference type="SAM" id="SignalP"/>
    </source>
</evidence>
<keyword evidence="7 8" id="KW-0998">Cell outer membrane</keyword>
<name>A0A1Q9R0T7_PSEPU</name>
<feature type="domain" description="TonB-dependent receptor plug" evidence="13">
    <location>
        <begin position="105"/>
        <end position="203"/>
    </location>
</feature>
<accession>A0A1Q9R0T7</accession>
<feature type="domain" description="TonB-dependent receptor-like beta-barrel" evidence="12">
    <location>
        <begin position="387"/>
        <end position="1016"/>
    </location>
</feature>
<dbReference type="InterPro" id="IPR012910">
    <property type="entry name" value="Plug_dom"/>
</dbReference>
<evidence type="ECO:0000256" key="2">
    <source>
        <dbReference type="ARBA" id="ARBA00022448"/>
    </source>
</evidence>
<dbReference type="SUPFAM" id="SSF56935">
    <property type="entry name" value="Porins"/>
    <property type="match status" value="1"/>
</dbReference>
<dbReference type="OrthoDB" id="6046653at2"/>
<dbReference type="PANTHER" id="PTHR30442">
    <property type="entry name" value="IRON III DICITRATE TRANSPORT PROTEIN FECA"/>
    <property type="match status" value="1"/>
</dbReference>
<dbReference type="Gene3D" id="2.40.170.20">
    <property type="entry name" value="TonB-dependent receptor, beta-barrel domain"/>
    <property type="match status" value="1"/>
</dbReference>
<dbReference type="EMBL" id="MKZO01000036">
    <property type="protein sequence ID" value="OLS61006.1"/>
    <property type="molecule type" value="Genomic_DNA"/>
</dbReference>
<proteinExistence type="inferred from homology"/>
<dbReference type="Pfam" id="PF00593">
    <property type="entry name" value="TonB_dep_Rec_b-barrel"/>
    <property type="match status" value="1"/>
</dbReference>
<dbReference type="GO" id="GO:0033214">
    <property type="term" value="P:siderophore-iron import into cell"/>
    <property type="evidence" value="ECO:0007669"/>
    <property type="project" value="TreeGrafter"/>
</dbReference>
<evidence type="ECO:0000256" key="8">
    <source>
        <dbReference type="PROSITE-ProRule" id="PRU01360"/>
    </source>
</evidence>